<dbReference type="InterPro" id="IPR029063">
    <property type="entry name" value="SAM-dependent_MTases_sf"/>
</dbReference>
<proteinExistence type="inferred from homology"/>
<dbReference type="InterPro" id="IPR010342">
    <property type="entry name" value="DUF938"/>
</dbReference>
<reference evidence="2" key="3">
    <citation type="submission" date="2025-08" db="UniProtKB">
        <authorList>
            <consortium name="Ensembl"/>
        </authorList>
    </citation>
    <scope>IDENTIFICATION</scope>
</reference>
<organism evidence="2 3">
    <name type="scientific">Astatotilapia calliptera</name>
    <name type="common">Eastern happy</name>
    <name type="synonym">Chromis callipterus</name>
    <dbReference type="NCBI Taxonomy" id="8154"/>
    <lineage>
        <taxon>Eukaryota</taxon>
        <taxon>Metazoa</taxon>
        <taxon>Chordata</taxon>
        <taxon>Craniata</taxon>
        <taxon>Vertebrata</taxon>
        <taxon>Euteleostomi</taxon>
        <taxon>Actinopterygii</taxon>
        <taxon>Neopterygii</taxon>
        <taxon>Teleostei</taxon>
        <taxon>Neoteleostei</taxon>
        <taxon>Acanthomorphata</taxon>
        <taxon>Ovalentaria</taxon>
        <taxon>Cichlomorphae</taxon>
        <taxon>Cichliformes</taxon>
        <taxon>Cichlidae</taxon>
        <taxon>African cichlids</taxon>
        <taxon>Pseudocrenilabrinae</taxon>
        <taxon>Haplochromini</taxon>
        <taxon>Astatotilapia</taxon>
    </lineage>
</organism>
<dbReference type="Ensembl" id="ENSACLT00000079375.1">
    <property type="protein sequence ID" value="ENSACLP00000046820.1"/>
    <property type="gene ID" value="ENSACLG00000022973.2"/>
</dbReference>
<dbReference type="PANTHER" id="PTHR20974">
    <property type="entry name" value="UPF0585 PROTEIN CG18661"/>
    <property type="match status" value="1"/>
</dbReference>
<accession>A0AAX7SSP9</accession>
<name>A0AAX7SSP9_ASTCA</name>
<dbReference type="GeneTree" id="ENSGT00390000010750"/>
<evidence type="ECO:0000313" key="3">
    <source>
        <dbReference type="Proteomes" id="UP000265100"/>
    </source>
</evidence>
<reference evidence="2 3" key="1">
    <citation type="submission" date="2018-05" db="EMBL/GenBank/DDBJ databases">
        <authorList>
            <person name="Datahose"/>
        </authorList>
    </citation>
    <scope>NUCLEOTIDE SEQUENCE</scope>
</reference>
<dbReference type="Gene3D" id="3.40.50.150">
    <property type="entry name" value="Vaccinia Virus protein VP39"/>
    <property type="match status" value="1"/>
</dbReference>
<reference evidence="2" key="4">
    <citation type="submission" date="2025-09" db="UniProtKB">
        <authorList>
            <consortium name="Ensembl"/>
        </authorList>
    </citation>
    <scope>IDENTIFICATION</scope>
</reference>
<dbReference type="AlphaFoldDB" id="A0AAX7SSP9"/>
<dbReference type="PANTHER" id="PTHR20974:SF1">
    <property type="entry name" value="METHYLTRANSFERASE-LIKE 26 B"/>
    <property type="match status" value="1"/>
</dbReference>
<comment type="similarity">
    <text evidence="1">Belongs to the UPF0585 family.</text>
</comment>
<dbReference type="SUPFAM" id="SSF53335">
    <property type="entry name" value="S-adenosyl-L-methionine-dependent methyltransferases"/>
    <property type="match status" value="1"/>
</dbReference>
<dbReference type="Proteomes" id="UP000265100">
    <property type="component" value="Chromosome 4"/>
</dbReference>
<sequence>MLLSPQAERNWESVCSVLEDVLESQSHRQLFALELGSGTGQHIIRFAQKMPFVIWQPSDIKEDSLESIKAYIAATQAKTVLPPVHLDASDPWEKWAGLSHNSCDVIISINLLQYSSFKTAQGVFSGAGQILKQNGLLITYGVYAVNGIITPSCNEKLDEELRKMNPDWGLPDIDVLRQLAYGNGMRMERIVSHVSRLRGDSTSQQHVFYTCNVSFF</sequence>
<reference evidence="3" key="2">
    <citation type="submission" date="2023-03" db="EMBL/GenBank/DDBJ databases">
        <authorList>
            <consortium name="Wellcome Sanger Institute Data Sharing"/>
        </authorList>
    </citation>
    <scope>NUCLEOTIDE SEQUENCE [LARGE SCALE GENOMIC DNA]</scope>
</reference>
<dbReference type="CDD" id="cd02440">
    <property type="entry name" value="AdoMet_MTases"/>
    <property type="match status" value="1"/>
</dbReference>
<keyword evidence="3" id="KW-1185">Reference proteome</keyword>
<dbReference type="Pfam" id="PF06080">
    <property type="entry name" value="DUF938"/>
    <property type="match status" value="1"/>
</dbReference>
<evidence type="ECO:0008006" key="4">
    <source>
        <dbReference type="Google" id="ProtNLM"/>
    </source>
</evidence>
<evidence type="ECO:0000256" key="1">
    <source>
        <dbReference type="ARBA" id="ARBA00008308"/>
    </source>
</evidence>
<protein>
    <recommendedName>
        <fullName evidence="4">Methyltransferase like 26</fullName>
    </recommendedName>
</protein>
<evidence type="ECO:0000313" key="2">
    <source>
        <dbReference type="Ensembl" id="ENSACLP00000046820.1"/>
    </source>
</evidence>